<gene>
    <name evidence="1" type="ORF">KL86CLO1_13387</name>
</gene>
<protein>
    <submittedName>
        <fullName evidence="1">Uncharacterized protein</fullName>
    </submittedName>
</protein>
<dbReference type="EMBL" id="FLUN01000001">
    <property type="protein sequence ID" value="SBW11777.1"/>
    <property type="molecule type" value="Genomic_DNA"/>
</dbReference>
<evidence type="ECO:0000313" key="1">
    <source>
        <dbReference type="EMBL" id="SBW11777.1"/>
    </source>
</evidence>
<sequence length="58" mass="6277">MGPLSWRGTETRRTTVRVDGTALSAALGFIPIYAKRNAAQALLYPKLSPLSTKKSCVL</sequence>
<reference evidence="1" key="1">
    <citation type="submission" date="2016-04" db="EMBL/GenBank/DDBJ databases">
        <authorList>
            <person name="Evans L.H."/>
            <person name="Alamgir A."/>
            <person name="Owens N."/>
            <person name="Weber N.D."/>
            <person name="Virtaneva K."/>
            <person name="Barbian K."/>
            <person name="Babar A."/>
            <person name="Rosenke K."/>
        </authorList>
    </citation>
    <scope>NUCLEOTIDE SEQUENCE</scope>
    <source>
        <strain evidence="1">86</strain>
    </source>
</reference>
<accession>A0A212KJE2</accession>
<organism evidence="1">
    <name type="scientific">uncultured Eubacteriales bacterium</name>
    <dbReference type="NCBI Taxonomy" id="172733"/>
    <lineage>
        <taxon>Bacteria</taxon>
        <taxon>Bacillati</taxon>
        <taxon>Bacillota</taxon>
        <taxon>Clostridia</taxon>
        <taxon>Eubacteriales</taxon>
        <taxon>environmental samples</taxon>
    </lineage>
</organism>
<dbReference type="AlphaFoldDB" id="A0A212KJE2"/>
<name>A0A212KJE2_9FIRM</name>
<proteinExistence type="predicted"/>